<dbReference type="Proteomes" id="UP000237246">
    <property type="component" value="Unassembled WGS sequence"/>
</dbReference>
<sequence length="67" mass="7202">MSLHVDTLIGLMGVRARYRRTRRAPGSRAAAPAQSSALRGAGARLGIMAPPKPSSRRFLQPSYAVLQ</sequence>
<name>A0A2P4T2Y2_BAMTH</name>
<evidence type="ECO:0000256" key="1">
    <source>
        <dbReference type="SAM" id="MobiDB-lite"/>
    </source>
</evidence>
<accession>A0A2P4T2Y2</accession>
<dbReference type="AlphaFoldDB" id="A0A2P4T2Y2"/>
<protein>
    <submittedName>
        <fullName evidence="2">Uncharacterized protein</fullName>
    </submittedName>
</protein>
<proteinExistence type="predicted"/>
<keyword evidence="3" id="KW-1185">Reference proteome</keyword>
<organism evidence="2 3">
    <name type="scientific">Bambusicola thoracicus</name>
    <name type="common">Chinese bamboo-partridge</name>
    <name type="synonym">Perdix thoracica</name>
    <dbReference type="NCBI Taxonomy" id="9083"/>
    <lineage>
        <taxon>Eukaryota</taxon>
        <taxon>Metazoa</taxon>
        <taxon>Chordata</taxon>
        <taxon>Craniata</taxon>
        <taxon>Vertebrata</taxon>
        <taxon>Euteleostomi</taxon>
        <taxon>Archelosauria</taxon>
        <taxon>Archosauria</taxon>
        <taxon>Dinosauria</taxon>
        <taxon>Saurischia</taxon>
        <taxon>Theropoda</taxon>
        <taxon>Coelurosauria</taxon>
        <taxon>Aves</taxon>
        <taxon>Neognathae</taxon>
        <taxon>Galloanserae</taxon>
        <taxon>Galliformes</taxon>
        <taxon>Phasianidae</taxon>
        <taxon>Perdicinae</taxon>
        <taxon>Bambusicola</taxon>
    </lineage>
</organism>
<reference evidence="2 3" key="1">
    <citation type="submission" date="2018-01" db="EMBL/GenBank/DDBJ databases">
        <title>Comparison of the Chinese Bamboo Partridge and Red Junglefowl genome sequences highlights the importance of demography in genome evolution.</title>
        <authorList>
            <person name="Tiley G.P."/>
            <person name="Kimball R.T."/>
            <person name="Braun E.L."/>
            <person name="Burleigh J.G."/>
        </authorList>
    </citation>
    <scope>NUCLEOTIDE SEQUENCE [LARGE SCALE GENOMIC DNA]</scope>
    <source>
        <strain evidence="2">RTK389</strain>
        <tissue evidence="2">Blood</tissue>
    </source>
</reference>
<gene>
    <name evidence="2" type="ORF">CIB84_005548</name>
</gene>
<dbReference type="EMBL" id="PPHD01010906">
    <property type="protein sequence ID" value="POI30702.1"/>
    <property type="molecule type" value="Genomic_DNA"/>
</dbReference>
<feature type="compositionally biased region" description="Low complexity" evidence="1">
    <location>
        <begin position="26"/>
        <end position="41"/>
    </location>
</feature>
<evidence type="ECO:0000313" key="2">
    <source>
        <dbReference type="EMBL" id="POI30702.1"/>
    </source>
</evidence>
<feature type="region of interest" description="Disordered" evidence="1">
    <location>
        <begin position="21"/>
        <end position="67"/>
    </location>
</feature>
<comment type="caution">
    <text evidence="2">The sequence shown here is derived from an EMBL/GenBank/DDBJ whole genome shotgun (WGS) entry which is preliminary data.</text>
</comment>
<evidence type="ECO:0000313" key="3">
    <source>
        <dbReference type="Proteomes" id="UP000237246"/>
    </source>
</evidence>